<dbReference type="Gramene" id="A06p25580.2_BraZ1">
    <property type="protein sequence ID" value="A06p25580.2_BraZ1.CDS.1"/>
    <property type="gene ID" value="A06g25580.2_BraZ1"/>
</dbReference>
<dbReference type="AlphaFoldDB" id="A0A8D9D964"/>
<feature type="region of interest" description="Disordered" evidence="1">
    <location>
        <begin position="262"/>
        <end position="299"/>
    </location>
</feature>
<protein>
    <submittedName>
        <fullName evidence="2">Uncharacterized protein</fullName>
    </submittedName>
</protein>
<gene>
    <name evidence="2" type="ORF">BRAPAZ1V2_A06P25580.2</name>
</gene>
<evidence type="ECO:0000313" key="2">
    <source>
        <dbReference type="EMBL" id="CAG7870318.1"/>
    </source>
</evidence>
<name>A0A8D9D964_BRACM</name>
<dbReference type="EMBL" id="LS974622">
    <property type="protein sequence ID" value="CAG7870318.1"/>
    <property type="molecule type" value="Genomic_DNA"/>
</dbReference>
<evidence type="ECO:0000256" key="1">
    <source>
        <dbReference type="SAM" id="MobiDB-lite"/>
    </source>
</evidence>
<organism evidence="2 3">
    <name type="scientific">Brassica campestris</name>
    <name type="common">Field mustard</name>
    <dbReference type="NCBI Taxonomy" id="3711"/>
    <lineage>
        <taxon>Eukaryota</taxon>
        <taxon>Viridiplantae</taxon>
        <taxon>Streptophyta</taxon>
        <taxon>Embryophyta</taxon>
        <taxon>Tracheophyta</taxon>
        <taxon>Spermatophyta</taxon>
        <taxon>Magnoliopsida</taxon>
        <taxon>eudicotyledons</taxon>
        <taxon>Gunneridae</taxon>
        <taxon>Pentapetalae</taxon>
        <taxon>rosids</taxon>
        <taxon>malvids</taxon>
        <taxon>Brassicales</taxon>
        <taxon>Brassicaceae</taxon>
        <taxon>Brassiceae</taxon>
        <taxon>Brassica</taxon>
    </lineage>
</organism>
<reference evidence="2 3" key="1">
    <citation type="submission" date="2021-07" db="EMBL/GenBank/DDBJ databases">
        <authorList>
            <consortium name="Genoscope - CEA"/>
            <person name="William W."/>
        </authorList>
    </citation>
    <scope>NUCLEOTIDE SEQUENCE [LARGE SCALE GENOMIC DNA]</scope>
</reference>
<dbReference type="Proteomes" id="UP000694005">
    <property type="component" value="Chromosome A06"/>
</dbReference>
<evidence type="ECO:0000313" key="3">
    <source>
        <dbReference type="Proteomes" id="UP000694005"/>
    </source>
</evidence>
<proteinExistence type="predicted"/>
<accession>A0A8D9D964</accession>
<sequence>MHNRWRNHTVLCFGDILVYNTFFDMITHLSCPKQAEKGTGEERGYNDQSINDESLAKLEMQQSNLGNCLAASIDIGAVRGSYLSNQKELSNKLDFHGNLTHQGLTANWNHVQSFSGERVMGSTSQVNLCLLCLNFSEFITSQSYLWRPGEHAKVTNHVFKISFMDYTDMMHLFLSKEPCADYEEALKHTRRKNKREEDKRFKPPDLNLERDQDITCFILIKEAPPDAAYKLDLQGKYDISNSFNVTDLAPFVADELDLRTNPFQEGGDDMIMDQSNKEDNESMDDPADGGALAISEGPMTRARSKQLKEAIGGLLKTSLKQEESLGRSLINQDTLTTIQAISAPR</sequence>